<evidence type="ECO:0000313" key="5">
    <source>
        <dbReference type="Proteomes" id="UP000774570"/>
    </source>
</evidence>
<comment type="caution">
    <text evidence="4">The sequence shown here is derived from an EMBL/GenBank/DDBJ whole genome shotgun (WGS) entry which is preliminary data.</text>
</comment>
<evidence type="ECO:0000256" key="1">
    <source>
        <dbReference type="ARBA" id="ARBA00008324"/>
    </source>
</evidence>
<dbReference type="InterPro" id="IPR006683">
    <property type="entry name" value="Thioestr_dom"/>
</dbReference>
<evidence type="ECO:0000313" key="4">
    <source>
        <dbReference type="EMBL" id="MBW8482048.1"/>
    </source>
</evidence>
<keyword evidence="2" id="KW-0378">Hydrolase</keyword>
<gene>
    <name evidence="4" type="ORF">K1Y72_06705</name>
</gene>
<dbReference type="SUPFAM" id="SSF54637">
    <property type="entry name" value="Thioesterase/thiol ester dehydrase-isomerase"/>
    <property type="match status" value="1"/>
</dbReference>
<dbReference type="Gene3D" id="3.10.129.10">
    <property type="entry name" value="Hotdog Thioesterase"/>
    <property type="match status" value="1"/>
</dbReference>
<dbReference type="InterPro" id="IPR039298">
    <property type="entry name" value="ACOT13"/>
</dbReference>
<protein>
    <submittedName>
        <fullName evidence="4">PaaI family thioesterase</fullName>
    </submittedName>
</protein>
<dbReference type="EMBL" id="JAIBOA010000003">
    <property type="protein sequence ID" value="MBW8482048.1"/>
    <property type="molecule type" value="Genomic_DNA"/>
</dbReference>
<feature type="domain" description="Thioesterase" evidence="3">
    <location>
        <begin position="51"/>
        <end position="111"/>
    </location>
</feature>
<evidence type="ECO:0000256" key="2">
    <source>
        <dbReference type="ARBA" id="ARBA00022801"/>
    </source>
</evidence>
<reference evidence="4 5" key="1">
    <citation type="submission" date="2021-07" db="EMBL/GenBank/DDBJ databases">
        <title>Actinomadura sp. PM05-2 isolated from lichen.</title>
        <authorList>
            <person name="Somphong A."/>
            <person name="Phongsopitanun W."/>
            <person name="Tanasupawat S."/>
            <person name="Peongsungnone V."/>
        </authorList>
    </citation>
    <scope>NUCLEOTIDE SEQUENCE [LARGE SCALE GENOMIC DNA]</scope>
    <source>
        <strain evidence="4 5">PM05-2</strain>
    </source>
</reference>
<proteinExistence type="inferred from homology"/>
<dbReference type="InterPro" id="IPR029069">
    <property type="entry name" value="HotDog_dom_sf"/>
</dbReference>
<dbReference type="RefSeq" id="WP_220164260.1">
    <property type="nucleotide sequence ID" value="NZ_JAIBOA010000003.1"/>
</dbReference>
<accession>A0ABS7FRA0</accession>
<dbReference type="Pfam" id="PF03061">
    <property type="entry name" value="4HBT"/>
    <property type="match status" value="1"/>
</dbReference>
<dbReference type="Proteomes" id="UP000774570">
    <property type="component" value="Unassembled WGS sequence"/>
</dbReference>
<name>A0ABS7FRA0_9ACTN</name>
<organism evidence="4 5">
    <name type="scientific">Actinomadura parmotrematis</name>
    <dbReference type="NCBI Taxonomy" id="2864039"/>
    <lineage>
        <taxon>Bacteria</taxon>
        <taxon>Bacillati</taxon>
        <taxon>Actinomycetota</taxon>
        <taxon>Actinomycetes</taxon>
        <taxon>Streptosporangiales</taxon>
        <taxon>Thermomonosporaceae</taxon>
        <taxon>Actinomadura</taxon>
    </lineage>
</organism>
<sequence length="136" mass="14046">MTDLSPAVPGGFVPAERGSPVLDALGGFLRHRDDPLRFGFAVTGPKLNRRGLLHGGVIATLGDVVIGRVLATLTDPPVPLVTVNLACDLVGSAREGDWVEIVVSPTKTGRRLRAGGATFANGRVVATVSGLFLPVA</sequence>
<dbReference type="PANTHER" id="PTHR21660">
    <property type="entry name" value="THIOESTERASE SUPERFAMILY MEMBER-RELATED"/>
    <property type="match status" value="1"/>
</dbReference>
<evidence type="ECO:0000259" key="3">
    <source>
        <dbReference type="Pfam" id="PF03061"/>
    </source>
</evidence>
<comment type="similarity">
    <text evidence="1">Belongs to the thioesterase PaaI family.</text>
</comment>
<dbReference type="CDD" id="cd03443">
    <property type="entry name" value="PaaI_thioesterase"/>
    <property type="match status" value="1"/>
</dbReference>
<keyword evidence="5" id="KW-1185">Reference proteome</keyword>
<dbReference type="PANTHER" id="PTHR21660:SF1">
    <property type="entry name" value="ACYL-COENZYME A THIOESTERASE 13"/>
    <property type="match status" value="1"/>
</dbReference>